<reference evidence="4" key="1">
    <citation type="submission" date="2016-10" db="EMBL/GenBank/DDBJ databases">
        <title>Draft Genome Sequence of Nocardioides luteus Strain BAFB, an Alkane-Degrading Bacterium Isolated from JP-7 Polluted Soil.</title>
        <authorList>
            <person name="Brown L."/>
            <person name="Ruiz O.N."/>
            <person name="Gunasekera T."/>
        </authorList>
    </citation>
    <scope>NUCLEOTIDE SEQUENCE [LARGE SCALE GENOMIC DNA]</scope>
    <source>
        <strain evidence="4">BAFB</strain>
    </source>
</reference>
<dbReference type="InterPro" id="IPR016181">
    <property type="entry name" value="Acyl_CoA_acyltransferase"/>
</dbReference>
<evidence type="ECO:0000256" key="1">
    <source>
        <dbReference type="ARBA" id="ARBA00022679"/>
    </source>
</evidence>
<dbReference type="InterPro" id="IPR000182">
    <property type="entry name" value="GNAT_dom"/>
</dbReference>
<accession>A0A1J4N538</accession>
<dbReference type="GO" id="GO:0016747">
    <property type="term" value="F:acyltransferase activity, transferring groups other than amino-acyl groups"/>
    <property type="evidence" value="ECO:0007669"/>
    <property type="project" value="InterPro"/>
</dbReference>
<dbReference type="InterPro" id="IPR056935">
    <property type="entry name" value="Rv0428c-like_C"/>
</dbReference>
<keyword evidence="2" id="KW-0012">Acyltransferase</keyword>
<evidence type="ECO:0000256" key="2">
    <source>
        <dbReference type="ARBA" id="ARBA00023315"/>
    </source>
</evidence>
<dbReference type="PROSITE" id="PS51186">
    <property type="entry name" value="GNAT"/>
    <property type="match status" value="1"/>
</dbReference>
<dbReference type="RefSeq" id="WP_045547994.1">
    <property type="nucleotide sequence ID" value="NZ_JZDQ02000014.1"/>
</dbReference>
<dbReference type="EMBL" id="JZDQ02000014">
    <property type="protein sequence ID" value="OIJ26670.1"/>
    <property type="molecule type" value="Genomic_DNA"/>
</dbReference>
<dbReference type="AlphaFoldDB" id="A0A1J4N538"/>
<dbReference type="Gene3D" id="3.40.630.30">
    <property type="match status" value="1"/>
</dbReference>
<keyword evidence="1" id="KW-0808">Transferase</keyword>
<dbReference type="STRING" id="1844.UG56_011940"/>
<dbReference type="OrthoDB" id="9775595at2"/>
<dbReference type="CDD" id="cd04301">
    <property type="entry name" value="NAT_SF"/>
    <property type="match status" value="1"/>
</dbReference>
<evidence type="ECO:0000313" key="4">
    <source>
        <dbReference type="EMBL" id="OIJ26670.1"/>
    </source>
</evidence>
<evidence type="ECO:0000259" key="3">
    <source>
        <dbReference type="PROSITE" id="PS51186"/>
    </source>
</evidence>
<comment type="caution">
    <text evidence="4">The sequence shown here is derived from an EMBL/GenBank/DDBJ whole genome shotgun (WGS) entry which is preliminary data.</text>
</comment>
<dbReference type="InterPro" id="IPR050680">
    <property type="entry name" value="YpeA/RimI_acetyltransf"/>
</dbReference>
<dbReference type="SUPFAM" id="SSF55729">
    <property type="entry name" value="Acyl-CoA N-acyltransferases (Nat)"/>
    <property type="match status" value="1"/>
</dbReference>
<gene>
    <name evidence="4" type="ORF">UG56_011940</name>
</gene>
<proteinExistence type="predicted"/>
<dbReference type="Pfam" id="PF24553">
    <property type="entry name" value="Rv0428c_C"/>
    <property type="match status" value="1"/>
</dbReference>
<feature type="domain" description="N-acetyltransferase" evidence="3">
    <location>
        <begin position="167"/>
        <end position="297"/>
    </location>
</feature>
<dbReference type="PANTHER" id="PTHR43420:SF12">
    <property type="entry name" value="N-ACETYLTRANSFERASE DOMAIN-CONTAINING PROTEIN"/>
    <property type="match status" value="1"/>
</dbReference>
<sequence>MPAHLLGPHVVGKRIVIRRLVPGETGPTGGPAFTDILGVCTSWADGTAVIERESGERVSVPVGEIVSGKPVPPRPNVRLRIGVREAELLSAAIFPGTTSEALGEWVLFDHEISVRRRPNSALAIGDPGVGLDAAIDAIESFYRSRHKRPRAKIEVGSAAEEALVARGWIEDVTVEFQLAGLAATRRILPPPAEDAHVEIMRGTDGAQVLITFGDTARIMGTMERDWLAIHDLEVAEPHRRQGLATKALATLLEWGAERGARAAWLHVETTNDPGLALYESLGFTEHHRCRYYSSPTP</sequence>
<protein>
    <recommendedName>
        <fullName evidence="3">N-acetyltransferase domain-containing protein</fullName>
    </recommendedName>
</protein>
<organism evidence="4 5">
    <name type="scientific">Nocardioides luteus</name>
    <dbReference type="NCBI Taxonomy" id="1844"/>
    <lineage>
        <taxon>Bacteria</taxon>
        <taxon>Bacillati</taxon>
        <taxon>Actinomycetota</taxon>
        <taxon>Actinomycetes</taxon>
        <taxon>Propionibacteriales</taxon>
        <taxon>Nocardioidaceae</taxon>
        <taxon>Nocardioides</taxon>
    </lineage>
</organism>
<evidence type="ECO:0000313" key="5">
    <source>
        <dbReference type="Proteomes" id="UP000033772"/>
    </source>
</evidence>
<dbReference type="PANTHER" id="PTHR43420">
    <property type="entry name" value="ACETYLTRANSFERASE"/>
    <property type="match status" value="1"/>
</dbReference>
<keyword evidence="5" id="KW-1185">Reference proteome</keyword>
<dbReference type="Proteomes" id="UP000033772">
    <property type="component" value="Unassembled WGS sequence"/>
</dbReference>
<name>A0A1J4N538_9ACTN</name>